<feature type="transmembrane region" description="Helical" evidence="1">
    <location>
        <begin position="103"/>
        <end position="128"/>
    </location>
</feature>
<keyword evidence="1" id="KW-0472">Membrane</keyword>
<comment type="caution">
    <text evidence="2">The sequence shown here is derived from an EMBL/GenBank/DDBJ whole genome shotgun (WGS) entry which is preliminary data.</text>
</comment>
<keyword evidence="1" id="KW-0812">Transmembrane</keyword>
<evidence type="ECO:0000313" key="2">
    <source>
        <dbReference type="EMBL" id="NNG68160.1"/>
    </source>
</evidence>
<protein>
    <submittedName>
        <fullName evidence="2">Uncharacterized protein</fullName>
    </submittedName>
</protein>
<dbReference type="RefSeq" id="WP_170271781.1">
    <property type="nucleotide sequence ID" value="NZ_JABEQB010000061.1"/>
</dbReference>
<reference evidence="2 3" key="1">
    <citation type="submission" date="2020-04" db="EMBL/GenBank/DDBJ databases">
        <title>Draft genome sequence of Caldanaerobacter sunterraneus. strain 1523vc isolated from Griffin hot spring, Kamchatka, Russia.</title>
        <authorList>
            <person name="Toshchakov S.V."/>
            <person name="Podosokorskaya O.A."/>
            <person name="Kublanov I.V."/>
            <person name="Korzhenkov A."/>
            <person name="Patrushev M.V."/>
        </authorList>
    </citation>
    <scope>NUCLEOTIDE SEQUENCE [LARGE SCALE GENOMIC DNA]</scope>
    <source>
        <strain evidence="2 3">1523vc</strain>
    </source>
</reference>
<accession>A0A7Y2LA40</accession>
<organism evidence="2 3">
    <name type="scientific">Caldanaerobacter subterraneus</name>
    <dbReference type="NCBI Taxonomy" id="911092"/>
    <lineage>
        <taxon>Bacteria</taxon>
        <taxon>Bacillati</taxon>
        <taxon>Bacillota</taxon>
        <taxon>Clostridia</taxon>
        <taxon>Thermoanaerobacterales</taxon>
        <taxon>Thermoanaerobacteraceae</taxon>
        <taxon>Caldanaerobacter</taxon>
    </lineage>
</organism>
<feature type="transmembrane region" description="Helical" evidence="1">
    <location>
        <begin position="72"/>
        <end position="91"/>
    </location>
</feature>
<feature type="transmembrane region" description="Helical" evidence="1">
    <location>
        <begin position="6"/>
        <end position="22"/>
    </location>
</feature>
<evidence type="ECO:0000256" key="1">
    <source>
        <dbReference type="SAM" id="Phobius"/>
    </source>
</evidence>
<dbReference type="EMBL" id="JABEQB010000061">
    <property type="protein sequence ID" value="NNG68160.1"/>
    <property type="molecule type" value="Genomic_DNA"/>
</dbReference>
<gene>
    <name evidence="2" type="ORF">HKI81_13435</name>
</gene>
<proteinExistence type="predicted"/>
<keyword evidence="1" id="KW-1133">Transmembrane helix</keyword>
<dbReference type="AlphaFoldDB" id="A0A7Y2LA40"/>
<dbReference type="Proteomes" id="UP000529861">
    <property type="component" value="Unassembled WGS sequence"/>
</dbReference>
<sequence length="137" mass="15617">MKYKKITFLMGLLWGLISFGFFEIAIRRGQFFMGNYLMESKPFIAVVDIVRAGNLIWLFKLLLFPYAAGLDLSIWTIGLVGCIFGCGSSPFQTLGKMFVNHPIIEWFVLIIYTTVGGIILIMLPYYFISVVKKLLKV</sequence>
<name>A0A7Y2LA40_9THEO</name>
<evidence type="ECO:0000313" key="3">
    <source>
        <dbReference type="Proteomes" id="UP000529861"/>
    </source>
</evidence>